<dbReference type="Gene3D" id="3.40.50.1820">
    <property type="entry name" value="alpha/beta hydrolase"/>
    <property type="match status" value="2"/>
</dbReference>
<keyword evidence="3" id="KW-0964">Secreted</keyword>
<name>A0ABN8ATX5_CHISP</name>
<dbReference type="InterPro" id="IPR029058">
    <property type="entry name" value="AB_hydrolase_fold"/>
</dbReference>
<organism evidence="7 8">
    <name type="scientific">Chilo suppressalis</name>
    <name type="common">Asiatic rice borer moth</name>
    <dbReference type="NCBI Taxonomy" id="168631"/>
    <lineage>
        <taxon>Eukaryota</taxon>
        <taxon>Metazoa</taxon>
        <taxon>Ecdysozoa</taxon>
        <taxon>Arthropoda</taxon>
        <taxon>Hexapoda</taxon>
        <taxon>Insecta</taxon>
        <taxon>Pterygota</taxon>
        <taxon>Neoptera</taxon>
        <taxon>Endopterygota</taxon>
        <taxon>Lepidoptera</taxon>
        <taxon>Glossata</taxon>
        <taxon>Ditrysia</taxon>
        <taxon>Pyraloidea</taxon>
        <taxon>Crambidae</taxon>
        <taxon>Crambinae</taxon>
        <taxon>Chilo</taxon>
    </lineage>
</organism>
<evidence type="ECO:0000313" key="8">
    <source>
        <dbReference type="Proteomes" id="UP001153292"/>
    </source>
</evidence>
<dbReference type="EMBL" id="OU963903">
    <property type="protein sequence ID" value="CAH0397724.1"/>
    <property type="molecule type" value="Genomic_DNA"/>
</dbReference>
<comment type="similarity">
    <text evidence="2 5">Belongs to the AB hydrolase superfamily. Lipase family.</text>
</comment>
<evidence type="ECO:0000256" key="1">
    <source>
        <dbReference type="ARBA" id="ARBA00004613"/>
    </source>
</evidence>
<evidence type="ECO:0000256" key="2">
    <source>
        <dbReference type="ARBA" id="ARBA00010701"/>
    </source>
</evidence>
<gene>
    <name evidence="7" type="ORF">CHILSU_LOCUS802</name>
</gene>
<evidence type="ECO:0000313" key="7">
    <source>
        <dbReference type="EMBL" id="CAH0397724.1"/>
    </source>
</evidence>
<keyword evidence="4" id="KW-0732">Signal</keyword>
<sequence length="532" mass="59198">MNAHFLLLAGNHDRSLNLDVSEIKVYFYDLPKNHVETFTIEKAANGILSIKNLDKSKRFIIFVGGFKSNINKRTEEKVRQTFRNFPNSYLIILDHSPYTNDKQGIKKSYERSVKYVHYIGKALGNMLAKLSEGGISPKSIHCIGHSLGSQILGQAGEVFFNSTRKKVWRITGLDPAGPCFSNSLMQEQIRSGVAEYVEVYHCNAGGLGTTCIIADVDFFVNRKGASQPNCGNHDRSLNLDVSEINVYFYDLPKNHVETFTIENAANGILSIKDLDKSKRFIIFVGGFKSNINKRTEEKVRQTFRNFPNSYLIILDHSPYTNDKQGSIKSYERSVKYVHYIGKALGNMLAKLSEGGISPKSIHCIGHSLGSQILGQAGEVFFKSTGKKVWRITGLDPAGPCFSNSLMQEQIRSGVAEYVEVYHCNAGGLGTTSIIADVDFFVNKKGASQPNCGTPLIPGIFDSSKAAKCNHRACIDIWTATVAHPEWFMAWQCDSYKKFKKGNCSTNDSTIAGFWNPGNATGIYYFSTEGYDF</sequence>
<dbReference type="SUPFAM" id="SSF53474">
    <property type="entry name" value="alpha/beta-Hydrolases"/>
    <property type="match status" value="2"/>
</dbReference>
<dbReference type="InterPro" id="IPR013818">
    <property type="entry name" value="Lipase"/>
</dbReference>
<comment type="subcellular location">
    <subcellularLocation>
        <location evidence="1">Secreted</location>
    </subcellularLocation>
</comment>
<evidence type="ECO:0000259" key="6">
    <source>
        <dbReference type="Pfam" id="PF00151"/>
    </source>
</evidence>
<keyword evidence="8" id="KW-1185">Reference proteome</keyword>
<evidence type="ECO:0000256" key="4">
    <source>
        <dbReference type="ARBA" id="ARBA00022729"/>
    </source>
</evidence>
<protein>
    <recommendedName>
        <fullName evidence="6">Lipase domain-containing protein</fullName>
    </recommendedName>
</protein>
<dbReference type="Proteomes" id="UP001153292">
    <property type="component" value="Chromosome 10"/>
</dbReference>
<dbReference type="Pfam" id="PF00151">
    <property type="entry name" value="Lipase"/>
    <property type="match status" value="2"/>
</dbReference>
<feature type="domain" description="Lipase" evidence="6">
    <location>
        <begin position="31"/>
        <end position="241"/>
    </location>
</feature>
<dbReference type="PANTHER" id="PTHR11610">
    <property type="entry name" value="LIPASE"/>
    <property type="match status" value="1"/>
</dbReference>
<evidence type="ECO:0000256" key="3">
    <source>
        <dbReference type="ARBA" id="ARBA00022525"/>
    </source>
</evidence>
<proteinExistence type="inferred from homology"/>
<dbReference type="InterPro" id="IPR000734">
    <property type="entry name" value="TAG_lipase"/>
</dbReference>
<reference evidence="7" key="1">
    <citation type="submission" date="2021-12" db="EMBL/GenBank/DDBJ databases">
        <authorList>
            <person name="King R."/>
        </authorList>
    </citation>
    <scope>NUCLEOTIDE SEQUENCE</scope>
</reference>
<evidence type="ECO:0000256" key="5">
    <source>
        <dbReference type="RuleBase" id="RU004262"/>
    </source>
</evidence>
<accession>A0ABN8ATX5</accession>
<dbReference type="PANTHER" id="PTHR11610:SF149">
    <property type="entry name" value="FI01450P-RELATED"/>
    <property type="match status" value="1"/>
</dbReference>
<feature type="domain" description="Lipase" evidence="6">
    <location>
        <begin position="253"/>
        <end position="504"/>
    </location>
</feature>